<gene>
    <name evidence="12" type="ORF">KI387_015068</name>
</gene>
<feature type="compositionally biased region" description="Polar residues" evidence="10">
    <location>
        <begin position="687"/>
        <end position="701"/>
    </location>
</feature>
<feature type="region of interest" description="Disordered" evidence="10">
    <location>
        <begin position="814"/>
        <end position="833"/>
    </location>
</feature>
<keyword evidence="13" id="KW-1185">Reference proteome</keyword>
<dbReference type="PANTHER" id="PTHR47968:SF13">
    <property type="entry name" value="KINESIN-LIKE PROTEIN KIF19 ISOFORM X1"/>
    <property type="match status" value="1"/>
</dbReference>
<dbReference type="SUPFAM" id="SSF52540">
    <property type="entry name" value="P-loop containing nucleoside triphosphate hydrolases"/>
    <property type="match status" value="1"/>
</dbReference>
<evidence type="ECO:0000256" key="8">
    <source>
        <dbReference type="RuleBase" id="RU000394"/>
    </source>
</evidence>
<dbReference type="InterPro" id="IPR001752">
    <property type="entry name" value="Kinesin_motor_dom"/>
</dbReference>
<reference evidence="12 13" key="1">
    <citation type="journal article" date="2021" name="Nat. Plants">
        <title>The Taxus genome provides insights into paclitaxel biosynthesis.</title>
        <authorList>
            <person name="Xiong X."/>
            <person name="Gou J."/>
            <person name="Liao Q."/>
            <person name="Li Y."/>
            <person name="Zhou Q."/>
            <person name="Bi G."/>
            <person name="Li C."/>
            <person name="Du R."/>
            <person name="Wang X."/>
            <person name="Sun T."/>
            <person name="Guo L."/>
            <person name="Liang H."/>
            <person name="Lu P."/>
            <person name="Wu Y."/>
            <person name="Zhang Z."/>
            <person name="Ro D.K."/>
            <person name="Shang Y."/>
            <person name="Huang S."/>
            <person name="Yan J."/>
        </authorList>
    </citation>
    <scope>NUCLEOTIDE SEQUENCE [LARGE SCALE GENOMIC DNA]</scope>
    <source>
        <strain evidence="12">Ta-2019</strain>
    </source>
</reference>
<keyword evidence="4 9" id="KW-0175">Coiled coil</keyword>
<accession>A0AA38GFF3</accession>
<comment type="caution">
    <text evidence="12">The sequence shown here is derived from an EMBL/GenBank/DDBJ whole genome shotgun (WGS) entry which is preliminary data.</text>
</comment>
<evidence type="ECO:0000256" key="4">
    <source>
        <dbReference type="ARBA" id="ARBA00023054"/>
    </source>
</evidence>
<dbReference type="FunFam" id="3.40.850.10:FF:000054">
    <property type="entry name" value="Kinesin-like protein"/>
    <property type="match status" value="1"/>
</dbReference>
<dbReference type="InterPro" id="IPR019821">
    <property type="entry name" value="Kinesin_motor_CS"/>
</dbReference>
<feature type="region of interest" description="Disordered" evidence="10">
    <location>
        <begin position="687"/>
        <end position="716"/>
    </location>
</feature>
<evidence type="ECO:0000256" key="3">
    <source>
        <dbReference type="ARBA" id="ARBA00022840"/>
    </source>
</evidence>
<sequence>MPVATRSHSVTSPRALRNRLRGDQNQNQQEQEHHESSVMRIPHYKLKEKMKSIAQANENTNTTTRPQNQPFKTSHASVDLLSPQVTSLVSAEKRKLRVSMEKNPEKIESNAVQVLGQCNWVREQRGRDSSLDRLGFSCQKPAPTGNAGVARRLTMIGVANKETKSLGGLMGGQLETIAEGKSGDHGTRIMVYVRLRPMSRKEKDAGSTSCVRVVNKRDVYITEYGMETDYLRLKRVKGRHFAFDVAFPDTTGQEEVYSTTTADLVEGVLQGRNGSVFCYGATGAGKTYTMLGTIQNPGVMVLAIKDLFMKLRQRSCDGHHVVRLSYLEVYNETVRDLLSPGRPLVLREDKQGIVAAGLTQYQAYSTDEVMALLQQGNQNRTTEPTRMNETSSRSHAILQVVAEYKVKESSTTITRAGKLSLIDLAGSERALATDLRTLRSLEGANINRSLLALSSCINALVEGKKHIPYRNSKLTQLLKDSLGGACHTVMIANISPCIQTFGETQNTLHWADRAKEIRTKASIAHEEFQPPESQSEQLKLLLEVQKENQQLRMQIARYQQKILSLQSQCVTSSPALSSSSVVVPASPLTPAPIEIQMIERHHSKINQCSTPEPTPRRTSFHDGGKPAEEVIKDLKRKIRTLEMDNQNLNNEFSIKEKKLKASIVDLKREHNLQLKQKDDFIRKLCQKSSVSNKPEQKSPSPLQKDETLNFTQPNENTNALKSTILIPSSSAKLPSERPRKSMLATMQGRNTNSLPQNVHEAGSFRMGRRVQCPSEAGSLKSPCQSNRFRSPGPAAVGSKRTFWDITNANSPSAKLLRSTRTHRTDDAPSMLLQ</sequence>
<dbReference type="GO" id="GO:0008017">
    <property type="term" value="F:microtubule binding"/>
    <property type="evidence" value="ECO:0007669"/>
    <property type="project" value="InterPro"/>
</dbReference>
<evidence type="ECO:0000256" key="10">
    <source>
        <dbReference type="SAM" id="MobiDB-lite"/>
    </source>
</evidence>
<proteinExistence type="inferred from homology"/>
<keyword evidence="5 7" id="KW-0505">Motor protein</keyword>
<organism evidence="12 13">
    <name type="scientific">Taxus chinensis</name>
    <name type="common">Chinese yew</name>
    <name type="synonym">Taxus wallichiana var. chinensis</name>
    <dbReference type="NCBI Taxonomy" id="29808"/>
    <lineage>
        <taxon>Eukaryota</taxon>
        <taxon>Viridiplantae</taxon>
        <taxon>Streptophyta</taxon>
        <taxon>Embryophyta</taxon>
        <taxon>Tracheophyta</taxon>
        <taxon>Spermatophyta</taxon>
        <taxon>Pinopsida</taxon>
        <taxon>Pinidae</taxon>
        <taxon>Conifers II</taxon>
        <taxon>Cupressales</taxon>
        <taxon>Taxaceae</taxon>
        <taxon>Taxus</taxon>
    </lineage>
</organism>
<evidence type="ECO:0000256" key="6">
    <source>
        <dbReference type="ARBA" id="ARBA00060769"/>
    </source>
</evidence>
<dbReference type="PRINTS" id="PR00380">
    <property type="entry name" value="KINESINHEAVY"/>
</dbReference>
<dbReference type="PROSITE" id="PS50067">
    <property type="entry name" value="KINESIN_MOTOR_2"/>
    <property type="match status" value="1"/>
</dbReference>
<dbReference type="Proteomes" id="UP000824469">
    <property type="component" value="Unassembled WGS sequence"/>
</dbReference>
<dbReference type="PROSITE" id="PS00411">
    <property type="entry name" value="KINESIN_MOTOR_1"/>
    <property type="match status" value="1"/>
</dbReference>
<dbReference type="PANTHER" id="PTHR47968">
    <property type="entry name" value="CENTROMERE PROTEIN E"/>
    <property type="match status" value="1"/>
</dbReference>
<evidence type="ECO:0000313" key="12">
    <source>
        <dbReference type="EMBL" id="KAH9320429.1"/>
    </source>
</evidence>
<dbReference type="InterPro" id="IPR036961">
    <property type="entry name" value="Kinesin_motor_dom_sf"/>
</dbReference>
<dbReference type="SMART" id="SM00129">
    <property type="entry name" value="KISc"/>
    <property type="match status" value="1"/>
</dbReference>
<evidence type="ECO:0000256" key="9">
    <source>
        <dbReference type="SAM" id="Coils"/>
    </source>
</evidence>
<comment type="similarity">
    <text evidence="6">Belongs to the TRAFAC class myosin-kinesin ATPase superfamily. Kinesin family. KIN-8 subfamily.</text>
</comment>
<evidence type="ECO:0000313" key="13">
    <source>
        <dbReference type="Proteomes" id="UP000824469"/>
    </source>
</evidence>
<dbReference type="GO" id="GO:0005874">
    <property type="term" value="C:microtubule"/>
    <property type="evidence" value="ECO:0007669"/>
    <property type="project" value="UniProtKB-KW"/>
</dbReference>
<dbReference type="InterPro" id="IPR027640">
    <property type="entry name" value="Kinesin-like_fam"/>
</dbReference>
<feature type="compositionally biased region" description="Polar residues" evidence="10">
    <location>
        <begin position="1"/>
        <end position="12"/>
    </location>
</feature>
<dbReference type="EMBL" id="JAHRHJ020000003">
    <property type="protein sequence ID" value="KAH9320429.1"/>
    <property type="molecule type" value="Genomic_DNA"/>
</dbReference>
<name>A0AA38GFF3_TAXCH</name>
<evidence type="ECO:0000259" key="11">
    <source>
        <dbReference type="PROSITE" id="PS50067"/>
    </source>
</evidence>
<evidence type="ECO:0000256" key="5">
    <source>
        <dbReference type="ARBA" id="ARBA00023175"/>
    </source>
</evidence>
<feature type="coiled-coil region" evidence="9">
    <location>
        <begin position="541"/>
        <end position="568"/>
    </location>
</feature>
<evidence type="ECO:0000256" key="1">
    <source>
        <dbReference type="ARBA" id="ARBA00022701"/>
    </source>
</evidence>
<keyword evidence="2 7" id="KW-0547">Nucleotide-binding</keyword>
<dbReference type="GO" id="GO:0007018">
    <property type="term" value="P:microtubule-based movement"/>
    <property type="evidence" value="ECO:0007669"/>
    <property type="project" value="InterPro"/>
</dbReference>
<protein>
    <recommendedName>
        <fullName evidence="8">Kinesin-like protein</fullName>
    </recommendedName>
</protein>
<evidence type="ECO:0000256" key="7">
    <source>
        <dbReference type="PROSITE-ProRule" id="PRU00283"/>
    </source>
</evidence>
<feature type="coiled-coil region" evidence="9">
    <location>
        <begin position="631"/>
        <end position="658"/>
    </location>
</feature>
<dbReference type="Pfam" id="PF00225">
    <property type="entry name" value="Kinesin"/>
    <property type="match status" value="1"/>
</dbReference>
<dbReference type="Gene3D" id="3.40.850.10">
    <property type="entry name" value="Kinesin motor domain"/>
    <property type="match status" value="1"/>
</dbReference>
<feature type="region of interest" description="Disordered" evidence="10">
    <location>
        <begin position="773"/>
        <end position="798"/>
    </location>
</feature>
<feature type="binding site" evidence="7">
    <location>
        <begin position="280"/>
        <end position="287"/>
    </location>
    <ligand>
        <name>ATP</name>
        <dbReference type="ChEBI" id="CHEBI:30616"/>
    </ligand>
</feature>
<keyword evidence="1 8" id="KW-0493">Microtubule</keyword>
<dbReference type="OMA" id="RHFCFDS"/>
<feature type="non-terminal residue" evidence="12">
    <location>
        <position position="833"/>
    </location>
</feature>
<dbReference type="GO" id="GO:0003777">
    <property type="term" value="F:microtubule motor activity"/>
    <property type="evidence" value="ECO:0007669"/>
    <property type="project" value="InterPro"/>
</dbReference>
<feature type="region of interest" description="Disordered" evidence="10">
    <location>
        <begin position="1"/>
        <end position="42"/>
    </location>
</feature>
<feature type="domain" description="Kinesin motor" evidence="11">
    <location>
        <begin position="188"/>
        <end position="517"/>
    </location>
</feature>
<dbReference type="AlphaFoldDB" id="A0AA38GFF3"/>
<dbReference type="GO" id="GO:0005524">
    <property type="term" value="F:ATP binding"/>
    <property type="evidence" value="ECO:0007669"/>
    <property type="project" value="UniProtKB-UniRule"/>
</dbReference>
<dbReference type="InterPro" id="IPR027417">
    <property type="entry name" value="P-loop_NTPase"/>
</dbReference>
<keyword evidence="3 7" id="KW-0067">ATP-binding</keyword>
<evidence type="ECO:0000256" key="2">
    <source>
        <dbReference type="ARBA" id="ARBA00022741"/>
    </source>
</evidence>